<reference evidence="6 7" key="1">
    <citation type="submission" date="2016-11" db="EMBL/GenBank/DDBJ databases">
        <authorList>
            <person name="Jaros S."/>
            <person name="Januszkiewicz K."/>
            <person name="Wedrychowicz H."/>
        </authorList>
    </citation>
    <scope>NUCLEOTIDE SEQUENCE [LARGE SCALE GENOMIC DNA]</scope>
    <source>
        <strain evidence="6 7">DSM 17918</strain>
    </source>
</reference>
<dbReference type="EMBL" id="FQVH01000034">
    <property type="protein sequence ID" value="SHF64253.1"/>
    <property type="molecule type" value="Genomic_DNA"/>
</dbReference>
<sequence length="346" mass="37826">MKAAVLHGKNDIRCEEIDKPFAGEGEVIIEVKVTGICGSDLPRVLGNGAHYYPIVLGHEFSGVVCEVGPGVTNVSLGDRIAGAPLVPCHRCTDCQEGHYSQCTNYTFIGSRIPGSWAEYVKIPAMNAVVLPEEVSFEEGAFFEPSTVALHGLFVSDFRPGFDSAVLGCGTIGQLTIQWLRILGANHIYAFDIDNEKLSLAQRFGADVCINTANGDYAEIKKVIGNACIMYVFETAGVPYTQKLSLEIAANKATVCYIGTPVKDITLEPALFEKILRKELALKGSWMSYSAPFPGREWTLTGDAFKKGLLKIEPMIYRRFPLESISEAFELYQTPLSVKGKVLLISR</sequence>
<dbReference type="GO" id="GO:0008270">
    <property type="term" value="F:zinc ion binding"/>
    <property type="evidence" value="ECO:0007669"/>
    <property type="project" value="InterPro"/>
</dbReference>
<dbReference type="Pfam" id="PF08240">
    <property type="entry name" value="ADH_N"/>
    <property type="match status" value="1"/>
</dbReference>
<comment type="similarity">
    <text evidence="4">Belongs to the zinc-containing alcohol dehydrogenase family.</text>
</comment>
<dbReference type="RefSeq" id="WP_073345526.1">
    <property type="nucleotide sequence ID" value="NZ_FQVH01000034.1"/>
</dbReference>
<protein>
    <submittedName>
        <fullName evidence="6">L-iditol 2-dehydrogenase</fullName>
    </submittedName>
</protein>
<evidence type="ECO:0000313" key="7">
    <source>
        <dbReference type="Proteomes" id="UP000184088"/>
    </source>
</evidence>
<proteinExistence type="inferred from homology"/>
<feature type="domain" description="Enoyl reductase (ER)" evidence="5">
    <location>
        <begin position="8"/>
        <end position="343"/>
    </location>
</feature>
<dbReference type="AlphaFoldDB" id="A0A1M5DB57"/>
<dbReference type="OrthoDB" id="9777057at2"/>
<dbReference type="PANTHER" id="PTHR43401:SF2">
    <property type="entry name" value="L-THREONINE 3-DEHYDROGENASE"/>
    <property type="match status" value="1"/>
</dbReference>
<dbReference type="InterPro" id="IPR013154">
    <property type="entry name" value="ADH-like_N"/>
</dbReference>
<dbReference type="SMART" id="SM00829">
    <property type="entry name" value="PKS_ER"/>
    <property type="match status" value="1"/>
</dbReference>
<dbReference type="InterPro" id="IPR002328">
    <property type="entry name" value="ADH_Zn_CS"/>
</dbReference>
<dbReference type="InterPro" id="IPR050129">
    <property type="entry name" value="Zn_alcohol_dh"/>
</dbReference>
<dbReference type="InterPro" id="IPR020843">
    <property type="entry name" value="ER"/>
</dbReference>
<dbReference type="STRING" id="1121256.SAMN02746089_02305"/>
<dbReference type="Gene3D" id="3.90.180.10">
    <property type="entry name" value="Medium-chain alcohol dehydrogenases, catalytic domain"/>
    <property type="match status" value="1"/>
</dbReference>
<accession>A0A1M5DB57</accession>
<evidence type="ECO:0000259" key="5">
    <source>
        <dbReference type="SMART" id="SM00829"/>
    </source>
</evidence>
<keyword evidence="7" id="KW-1185">Reference proteome</keyword>
<dbReference type="Pfam" id="PF00107">
    <property type="entry name" value="ADH_zinc_N"/>
    <property type="match status" value="1"/>
</dbReference>
<dbReference type="SUPFAM" id="SSF50129">
    <property type="entry name" value="GroES-like"/>
    <property type="match status" value="1"/>
</dbReference>
<gene>
    <name evidence="6" type="ORF">SAMN02746089_02305</name>
</gene>
<dbReference type="Proteomes" id="UP000184088">
    <property type="component" value="Unassembled WGS sequence"/>
</dbReference>
<dbReference type="SUPFAM" id="SSF51735">
    <property type="entry name" value="NAD(P)-binding Rossmann-fold domains"/>
    <property type="match status" value="1"/>
</dbReference>
<evidence type="ECO:0000256" key="3">
    <source>
        <dbReference type="ARBA" id="ARBA00023002"/>
    </source>
</evidence>
<keyword evidence="1 4" id="KW-0479">Metal-binding</keyword>
<evidence type="ECO:0000256" key="4">
    <source>
        <dbReference type="RuleBase" id="RU361277"/>
    </source>
</evidence>
<keyword evidence="3" id="KW-0560">Oxidoreductase</keyword>
<keyword evidence="2 4" id="KW-0862">Zinc</keyword>
<dbReference type="PROSITE" id="PS00059">
    <property type="entry name" value="ADH_ZINC"/>
    <property type="match status" value="1"/>
</dbReference>
<dbReference type="Gene3D" id="3.40.50.720">
    <property type="entry name" value="NAD(P)-binding Rossmann-like Domain"/>
    <property type="match status" value="1"/>
</dbReference>
<organism evidence="6 7">
    <name type="scientific">Caldanaerobius fijiensis DSM 17918</name>
    <dbReference type="NCBI Taxonomy" id="1121256"/>
    <lineage>
        <taxon>Bacteria</taxon>
        <taxon>Bacillati</taxon>
        <taxon>Bacillota</taxon>
        <taxon>Clostridia</taxon>
        <taxon>Thermoanaerobacterales</taxon>
        <taxon>Thermoanaerobacteraceae</taxon>
        <taxon>Caldanaerobius</taxon>
    </lineage>
</organism>
<evidence type="ECO:0000256" key="1">
    <source>
        <dbReference type="ARBA" id="ARBA00022723"/>
    </source>
</evidence>
<evidence type="ECO:0000313" key="6">
    <source>
        <dbReference type="EMBL" id="SHF64253.1"/>
    </source>
</evidence>
<comment type="cofactor">
    <cofactor evidence="4">
        <name>Zn(2+)</name>
        <dbReference type="ChEBI" id="CHEBI:29105"/>
    </cofactor>
</comment>
<name>A0A1M5DB57_9THEO</name>
<dbReference type="InterPro" id="IPR036291">
    <property type="entry name" value="NAD(P)-bd_dom_sf"/>
</dbReference>
<evidence type="ECO:0000256" key="2">
    <source>
        <dbReference type="ARBA" id="ARBA00022833"/>
    </source>
</evidence>
<dbReference type="PANTHER" id="PTHR43401">
    <property type="entry name" value="L-THREONINE 3-DEHYDROGENASE"/>
    <property type="match status" value="1"/>
</dbReference>
<dbReference type="CDD" id="cd08236">
    <property type="entry name" value="sugar_DH"/>
    <property type="match status" value="1"/>
</dbReference>
<dbReference type="InterPro" id="IPR013149">
    <property type="entry name" value="ADH-like_C"/>
</dbReference>
<dbReference type="GO" id="GO:0016491">
    <property type="term" value="F:oxidoreductase activity"/>
    <property type="evidence" value="ECO:0007669"/>
    <property type="project" value="UniProtKB-KW"/>
</dbReference>
<dbReference type="InterPro" id="IPR011032">
    <property type="entry name" value="GroES-like_sf"/>
</dbReference>